<evidence type="ECO:0000313" key="1">
    <source>
        <dbReference type="EMBL" id="CAB4262305.1"/>
    </source>
</evidence>
<sequence length="85" mass="9819">MYRVVQASWFFSKKLVFRCFTPRASRFERTLACSIGRCFGEEASKHNSVGKGRSNFRGGWVLCHFCEHAFTSAQPSDFVSLPWFE</sequence>
<gene>
    <name evidence="1" type="ORF">CURHAP_LOCUS1493</name>
</gene>
<reference evidence="1 2" key="1">
    <citation type="submission" date="2020-05" db="EMBL/GenBank/DDBJ databases">
        <authorList>
            <person name="Campoy J."/>
            <person name="Schneeberger K."/>
            <person name="Spophaly S."/>
        </authorList>
    </citation>
    <scope>NUCLEOTIDE SEQUENCE [LARGE SCALE GENOMIC DNA]</scope>
    <source>
        <strain evidence="1">PruArmRojPasFocal</strain>
    </source>
</reference>
<protein>
    <submittedName>
        <fullName evidence="1">Uncharacterized protein</fullName>
    </submittedName>
</protein>
<accession>A0A6J5TH69</accession>
<name>A0A6J5TH69_PRUAR</name>
<evidence type="ECO:0000313" key="2">
    <source>
        <dbReference type="Proteomes" id="UP000507222"/>
    </source>
</evidence>
<dbReference type="EMBL" id="CAEKDK010000001">
    <property type="protein sequence ID" value="CAB4262305.1"/>
    <property type="molecule type" value="Genomic_DNA"/>
</dbReference>
<organism evidence="1 2">
    <name type="scientific">Prunus armeniaca</name>
    <name type="common">Apricot</name>
    <name type="synonym">Armeniaca vulgaris</name>
    <dbReference type="NCBI Taxonomy" id="36596"/>
    <lineage>
        <taxon>Eukaryota</taxon>
        <taxon>Viridiplantae</taxon>
        <taxon>Streptophyta</taxon>
        <taxon>Embryophyta</taxon>
        <taxon>Tracheophyta</taxon>
        <taxon>Spermatophyta</taxon>
        <taxon>Magnoliopsida</taxon>
        <taxon>eudicotyledons</taxon>
        <taxon>Gunneridae</taxon>
        <taxon>Pentapetalae</taxon>
        <taxon>rosids</taxon>
        <taxon>fabids</taxon>
        <taxon>Rosales</taxon>
        <taxon>Rosaceae</taxon>
        <taxon>Amygdaloideae</taxon>
        <taxon>Amygdaleae</taxon>
        <taxon>Prunus</taxon>
    </lineage>
</organism>
<proteinExistence type="predicted"/>
<dbReference type="AlphaFoldDB" id="A0A6J5TH69"/>
<dbReference type="Proteomes" id="UP000507222">
    <property type="component" value="Unassembled WGS sequence"/>
</dbReference>